<dbReference type="EC" id="1.4.3.3" evidence="6"/>
<dbReference type="AlphaFoldDB" id="A0A6I4MMA4"/>
<evidence type="ECO:0000259" key="10">
    <source>
        <dbReference type="Pfam" id="PF01266"/>
    </source>
</evidence>
<evidence type="ECO:0000256" key="2">
    <source>
        <dbReference type="ARBA" id="ARBA00006730"/>
    </source>
</evidence>
<comment type="cofactor">
    <cofactor evidence="1">
        <name>FAD</name>
        <dbReference type="ChEBI" id="CHEBI:57692"/>
    </cofactor>
</comment>
<reference evidence="11" key="1">
    <citation type="submission" date="2019-12" db="EMBL/GenBank/DDBJ databases">
        <title>Actinomadura physcomitrii sp. nov., a novel actinomycete isolated from moss [Physcomitrium sphaericum (Ludw) Fuernr].</title>
        <authorList>
            <person name="Zhuang X."/>
        </authorList>
    </citation>
    <scope>NUCLEOTIDE SEQUENCE [LARGE SCALE GENOMIC DNA]</scope>
    <source>
        <strain evidence="11">LD22</strain>
    </source>
</reference>
<keyword evidence="3" id="KW-0285">Flavoprotein</keyword>
<evidence type="ECO:0000313" key="12">
    <source>
        <dbReference type="Proteomes" id="UP000462055"/>
    </source>
</evidence>
<evidence type="ECO:0000256" key="6">
    <source>
        <dbReference type="ARBA" id="ARBA00039101"/>
    </source>
</evidence>
<feature type="domain" description="FAD dependent oxidoreductase" evidence="10">
    <location>
        <begin position="204"/>
        <end position="450"/>
    </location>
</feature>
<accession>A0A6I4MMA4</accession>
<comment type="similarity">
    <text evidence="2">Belongs to the DAMOX/DASOX family.</text>
</comment>
<dbReference type="PROSITE" id="PS00677">
    <property type="entry name" value="DAO"/>
    <property type="match status" value="1"/>
</dbReference>
<organism evidence="11 12">
    <name type="scientific">Actinomadura physcomitrii</name>
    <dbReference type="NCBI Taxonomy" id="2650748"/>
    <lineage>
        <taxon>Bacteria</taxon>
        <taxon>Bacillati</taxon>
        <taxon>Actinomycetota</taxon>
        <taxon>Actinomycetes</taxon>
        <taxon>Streptosporangiales</taxon>
        <taxon>Thermomonosporaceae</taxon>
        <taxon>Actinomadura</taxon>
    </lineage>
</organism>
<dbReference type="GO" id="GO:0071949">
    <property type="term" value="F:FAD binding"/>
    <property type="evidence" value="ECO:0007669"/>
    <property type="project" value="InterPro"/>
</dbReference>
<dbReference type="EMBL" id="WBMS02000070">
    <property type="protein sequence ID" value="MWA07318.1"/>
    <property type="molecule type" value="Genomic_DNA"/>
</dbReference>
<proteinExistence type="inferred from homology"/>
<keyword evidence="4" id="KW-0274">FAD</keyword>
<evidence type="ECO:0000313" key="11">
    <source>
        <dbReference type="EMBL" id="MWA07318.1"/>
    </source>
</evidence>
<dbReference type="GO" id="GO:0005737">
    <property type="term" value="C:cytoplasm"/>
    <property type="evidence" value="ECO:0007669"/>
    <property type="project" value="TreeGrafter"/>
</dbReference>
<dbReference type="PANTHER" id="PTHR11530:SF11">
    <property type="entry name" value="D-ASPARTATE OXIDASE"/>
    <property type="match status" value="1"/>
</dbReference>
<dbReference type="InterPro" id="IPR006076">
    <property type="entry name" value="FAD-dep_OxRdtase"/>
</dbReference>
<evidence type="ECO:0000256" key="8">
    <source>
        <dbReference type="ARBA" id="ARBA00049547"/>
    </source>
</evidence>
<dbReference type="InterPro" id="IPR006181">
    <property type="entry name" value="D-amino_acid_oxidase_CS"/>
</dbReference>
<evidence type="ECO:0000256" key="9">
    <source>
        <dbReference type="SAM" id="MobiDB-lite"/>
    </source>
</evidence>
<comment type="caution">
    <text evidence="11">The sequence shown here is derived from an EMBL/GenBank/DDBJ whole genome shotgun (WGS) entry which is preliminary data.</text>
</comment>
<dbReference type="GO" id="GO:0003884">
    <property type="term" value="F:D-amino-acid oxidase activity"/>
    <property type="evidence" value="ECO:0007669"/>
    <property type="project" value="UniProtKB-EC"/>
</dbReference>
<evidence type="ECO:0000256" key="4">
    <source>
        <dbReference type="ARBA" id="ARBA00022827"/>
    </source>
</evidence>
<dbReference type="Pfam" id="PF01266">
    <property type="entry name" value="DAO"/>
    <property type="match status" value="1"/>
</dbReference>
<evidence type="ECO:0000256" key="3">
    <source>
        <dbReference type="ARBA" id="ARBA00022630"/>
    </source>
</evidence>
<keyword evidence="5" id="KW-0560">Oxidoreductase</keyword>
<name>A0A6I4MMA4_9ACTN</name>
<dbReference type="Gene3D" id="3.30.9.10">
    <property type="entry name" value="D-Amino Acid Oxidase, subunit A, domain 2"/>
    <property type="match status" value="1"/>
</dbReference>
<keyword evidence="12" id="KW-1185">Reference proteome</keyword>
<evidence type="ECO:0000256" key="5">
    <source>
        <dbReference type="ARBA" id="ARBA00023002"/>
    </source>
</evidence>
<dbReference type="SUPFAM" id="SSF51971">
    <property type="entry name" value="Nucleotide-binding domain"/>
    <property type="match status" value="1"/>
</dbReference>
<sequence length="493" mass="53513">MPGEMRPVPAELAPRSVINPTRRSPNPRPAAGVRMPGGRAEVRASSRSFRARTTARGTGAAIADQTKGRVSLMSSDHPFPGGPVQVVPSQGQVLRKPALGAAPEGQANGDCRWSAGRRAAMPSEDADLPTPDFAFDADAPGACVAGIRPYRCGSYRLEAEVASGRFVVHNYGHGGAGITLSWGCAAKVQDLVRARVAASHETEAAVLGSGVMGLTAAARLLDLGLTVTIYANLMFAKTTSYKAGGQWALSLVEHHGKDGELKDVLTTSYNTFKAGGQDFGVHERPNYTSKVSSNFEKILHIAPGLIPPRQDLPRMPFHGHHNRGFLYQTLLVEPPTFLARLVDDLNRRGVRFVQHKFANRADVFSTVTQKVIVNCTGYGAKKLWNDAAMHPIRGDLAMLRPQPDLQYLYSQNGYMFPRTDHVVIGGNFDCTDNEQPNKAECKKLVRAVAMNFGLAPRMAIPENFIQHPRISEWLRQRSLAPADTPCEPPCNPV</sequence>
<feature type="compositionally biased region" description="Low complexity" evidence="9">
    <location>
        <begin position="43"/>
        <end position="61"/>
    </location>
</feature>
<comment type="catalytic activity">
    <reaction evidence="8">
        <text>a D-alpha-amino acid + O2 + H2O = a 2-oxocarboxylate + H2O2 + NH4(+)</text>
        <dbReference type="Rhea" id="RHEA:21816"/>
        <dbReference type="ChEBI" id="CHEBI:15377"/>
        <dbReference type="ChEBI" id="CHEBI:15379"/>
        <dbReference type="ChEBI" id="CHEBI:16240"/>
        <dbReference type="ChEBI" id="CHEBI:28938"/>
        <dbReference type="ChEBI" id="CHEBI:35179"/>
        <dbReference type="ChEBI" id="CHEBI:59871"/>
        <dbReference type="EC" id="1.4.3.3"/>
    </reaction>
    <physiologicalReaction direction="left-to-right" evidence="8">
        <dbReference type="Rhea" id="RHEA:21817"/>
    </physiologicalReaction>
</comment>
<evidence type="ECO:0000256" key="1">
    <source>
        <dbReference type="ARBA" id="ARBA00001974"/>
    </source>
</evidence>
<evidence type="ECO:0000256" key="7">
    <source>
        <dbReference type="ARBA" id="ARBA00039751"/>
    </source>
</evidence>
<dbReference type="PANTHER" id="PTHR11530">
    <property type="entry name" value="D-AMINO ACID OXIDASE"/>
    <property type="match status" value="1"/>
</dbReference>
<feature type="region of interest" description="Disordered" evidence="9">
    <location>
        <begin position="1"/>
        <end position="61"/>
    </location>
</feature>
<dbReference type="GO" id="GO:0019478">
    <property type="term" value="P:D-amino acid catabolic process"/>
    <property type="evidence" value="ECO:0007669"/>
    <property type="project" value="TreeGrafter"/>
</dbReference>
<dbReference type="Gene3D" id="3.40.50.720">
    <property type="entry name" value="NAD(P)-binding Rossmann-like Domain"/>
    <property type="match status" value="2"/>
</dbReference>
<protein>
    <recommendedName>
        <fullName evidence="7">D-amino-acid oxidase</fullName>
        <ecNumber evidence="6">1.4.3.3</ecNumber>
    </recommendedName>
</protein>
<dbReference type="InterPro" id="IPR023209">
    <property type="entry name" value="DAO"/>
</dbReference>
<gene>
    <name evidence="11" type="ORF">F8568_044740</name>
</gene>
<dbReference type="Proteomes" id="UP000462055">
    <property type="component" value="Unassembled WGS sequence"/>
</dbReference>